<dbReference type="AlphaFoldDB" id="A0A927RED6"/>
<evidence type="ECO:0000313" key="3">
    <source>
        <dbReference type="Proteomes" id="UP000638648"/>
    </source>
</evidence>
<name>A0A927RED6_9ACTN</name>
<dbReference type="EMBL" id="JADBEM010000001">
    <property type="protein sequence ID" value="MBE1612049.1"/>
    <property type="molecule type" value="Genomic_DNA"/>
</dbReference>
<dbReference type="Proteomes" id="UP000638648">
    <property type="component" value="Unassembled WGS sequence"/>
</dbReference>
<evidence type="ECO:0000313" key="2">
    <source>
        <dbReference type="EMBL" id="MBE1612049.1"/>
    </source>
</evidence>
<keyword evidence="3" id="KW-1185">Reference proteome</keyword>
<comment type="caution">
    <text evidence="2">The sequence shown here is derived from an EMBL/GenBank/DDBJ whole genome shotgun (WGS) entry which is preliminary data.</text>
</comment>
<sequence>MFTVAVVGSGGTGPQAWDVGPRVVARLVGDRLTGGQSVADHAPAAGEEIAGEPVKAGPGGAGPATGQRAAGTSVTGVGAAGAGVGGDLSDFEMVGVEVPEVPGVRLLASTDLPVRLFSADSGLDELIMVESTQEGGVPGTIRQSVMETHGSAVPDPATGTAGLFGLLTSLHLPPRVVVFSVEAGAEGVDAPVEAADTAVDDVVRMVLAELRRLDPRRTSAEH</sequence>
<dbReference type="RefSeq" id="WP_192755166.1">
    <property type="nucleotide sequence ID" value="NZ_BAABJL010000222.1"/>
</dbReference>
<proteinExistence type="predicted"/>
<accession>A0A927RED6</accession>
<protein>
    <recommendedName>
        <fullName evidence="4">Hydrogenase maturation protease</fullName>
    </recommendedName>
</protein>
<feature type="region of interest" description="Disordered" evidence="1">
    <location>
        <begin position="50"/>
        <end position="69"/>
    </location>
</feature>
<gene>
    <name evidence="2" type="ORF">HEB94_008897</name>
</gene>
<organism evidence="2 3">
    <name type="scientific">Actinopolymorpha pittospori</name>
    <dbReference type="NCBI Taxonomy" id="648752"/>
    <lineage>
        <taxon>Bacteria</taxon>
        <taxon>Bacillati</taxon>
        <taxon>Actinomycetota</taxon>
        <taxon>Actinomycetes</taxon>
        <taxon>Propionibacteriales</taxon>
        <taxon>Actinopolymorphaceae</taxon>
        <taxon>Actinopolymorpha</taxon>
    </lineage>
</organism>
<reference evidence="2" key="1">
    <citation type="submission" date="2020-10" db="EMBL/GenBank/DDBJ databases">
        <title>Sequencing the genomes of 1000 actinobacteria strains.</title>
        <authorList>
            <person name="Klenk H.-P."/>
        </authorList>
    </citation>
    <scope>NUCLEOTIDE SEQUENCE</scope>
    <source>
        <strain evidence="2">DSM 45354</strain>
    </source>
</reference>
<evidence type="ECO:0000256" key="1">
    <source>
        <dbReference type="SAM" id="MobiDB-lite"/>
    </source>
</evidence>
<evidence type="ECO:0008006" key="4">
    <source>
        <dbReference type="Google" id="ProtNLM"/>
    </source>
</evidence>